<organism evidence="7">
    <name type="scientific">Parabacteroides merdae</name>
    <dbReference type="NCBI Taxonomy" id="46503"/>
    <lineage>
        <taxon>Bacteria</taxon>
        <taxon>Pseudomonadati</taxon>
        <taxon>Bacteroidota</taxon>
        <taxon>Bacteroidia</taxon>
        <taxon>Bacteroidales</taxon>
        <taxon>Tannerellaceae</taxon>
        <taxon>Parabacteroides</taxon>
    </lineage>
</organism>
<dbReference type="Gene3D" id="2.60.40.2580">
    <property type="match status" value="1"/>
</dbReference>
<comment type="similarity">
    <text evidence="2">Belongs to the bacteroidetes fimbrillin superfamily. FimA/Mfa1 family.</text>
</comment>
<evidence type="ECO:0000256" key="5">
    <source>
        <dbReference type="SAM" id="SignalP"/>
    </source>
</evidence>
<evidence type="ECO:0000256" key="2">
    <source>
        <dbReference type="ARBA" id="ARBA00006011"/>
    </source>
</evidence>
<dbReference type="Pfam" id="PF06321">
    <property type="entry name" value="P_gingi_FimA"/>
    <property type="match status" value="1"/>
</dbReference>
<evidence type="ECO:0000256" key="3">
    <source>
        <dbReference type="ARBA" id="ARBA00022729"/>
    </source>
</evidence>
<dbReference type="GO" id="GO:0009289">
    <property type="term" value="C:pilus"/>
    <property type="evidence" value="ECO:0007669"/>
    <property type="project" value="UniProtKB-SubCell"/>
</dbReference>
<dbReference type="EMBL" id="CACRUV010000054">
    <property type="protein sequence ID" value="VYU77339.1"/>
    <property type="molecule type" value="Genomic_DNA"/>
</dbReference>
<dbReference type="Gene3D" id="2.60.40.3690">
    <property type="match status" value="1"/>
</dbReference>
<dbReference type="PROSITE" id="PS51257">
    <property type="entry name" value="PROKAR_LIPOPROTEIN"/>
    <property type="match status" value="1"/>
</dbReference>
<accession>A0A6N3HNJ1</accession>
<comment type="subcellular location">
    <subcellularLocation>
        <location evidence="1">Fimbrium</location>
    </subcellularLocation>
</comment>
<proteinExistence type="inferred from homology"/>
<evidence type="ECO:0000313" key="7">
    <source>
        <dbReference type="EMBL" id="VYU77339.1"/>
    </source>
</evidence>
<feature type="signal peptide" evidence="5">
    <location>
        <begin position="1"/>
        <end position="20"/>
    </location>
</feature>
<feature type="chain" id="PRO_5026695884" evidence="5">
    <location>
        <begin position="21"/>
        <end position="403"/>
    </location>
</feature>
<reference evidence="7" key="1">
    <citation type="submission" date="2019-11" db="EMBL/GenBank/DDBJ databases">
        <authorList>
            <person name="Feng L."/>
        </authorList>
    </citation>
    <scope>NUCLEOTIDE SEQUENCE</scope>
    <source>
        <strain evidence="7">PmerdaeLFYP103</strain>
    </source>
</reference>
<evidence type="ECO:0000259" key="6">
    <source>
        <dbReference type="Pfam" id="PF06321"/>
    </source>
</evidence>
<keyword evidence="3 5" id="KW-0732">Signal</keyword>
<evidence type="ECO:0000256" key="4">
    <source>
        <dbReference type="ARBA" id="ARBA00023263"/>
    </source>
</evidence>
<dbReference type="AlphaFoldDB" id="A0A6N3HNJ1"/>
<evidence type="ECO:0000256" key="1">
    <source>
        <dbReference type="ARBA" id="ARBA00004561"/>
    </source>
</evidence>
<feature type="domain" description="Major fimbrial subunit protein N-terminal" evidence="6">
    <location>
        <begin position="35"/>
        <end position="180"/>
    </location>
</feature>
<gene>
    <name evidence="7" type="primary">fimA_2</name>
    <name evidence="7" type="ORF">PMLFYP103_03876</name>
</gene>
<dbReference type="RefSeq" id="WP_022322366.1">
    <property type="nucleotide sequence ID" value="NZ_BAABZJ010000001.1"/>
</dbReference>
<keyword evidence="4" id="KW-0281">Fimbrium</keyword>
<protein>
    <submittedName>
        <fullName evidence="7">Major fimbrial subunit protein type-2</fullName>
    </submittedName>
</protein>
<name>A0A6N3HNJ1_9BACT</name>
<sequence>MKLKSYFLLSIVVGMTFACSSDENVPEVEVFTPDATLSLAAVADGKSLTKAGEGEGENIDQEDAINSLHVMVFYADGNLQIDKVVAINRVEDLDVQSGAVKILVLANAGTREKQFGTLKEALVYQRALDNENENNGYSMSSRLIEATLDEGKHNIFGEIKDFSGHMPNVSKDGNNIKLTRHIAQINLKSVSVKSDNGKASFVIDSVFMANVKGYSLMAANSTEEWGMVESKGAPEGNFLWWYGQYENEYWNGEYKTIEDGLLKADLLGFNANKRKVTSSSSWKPETGQLACGKSFIVYENMVDAVKPGQRTLLVLKGTYTDDNGRVEENRFYTIPVNAMGTMTDAEGGTPDHSYVKRNYRYNISLTINSSGSDRPYDPVTEACMDVAVTVADWDVIEQNEDLD</sequence>
<dbReference type="InterPro" id="IPR029141">
    <property type="entry name" value="FimA_N"/>
</dbReference>